<dbReference type="Gene3D" id="3.10.180.10">
    <property type="entry name" value="2,3-Dihydroxybiphenyl 1,2-Dioxygenase, domain 1"/>
    <property type="match status" value="2"/>
</dbReference>
<dbReference type="InterPro" id="IPR029068">
    <property type="entry name" value="Glyas_Bleomycin-R_OHBP_Dase"/>
</dbReference>
<gene>
    <name evidence="2" type="ORF">SFRA_022565</name>
</gene>
<dbReference type="InterPro" id="IPR052164">
    <property type="entry name" value="Anthracycline_SecMetBiosynth"/>
</dbReference>
<reference evidence="2 3" key="1">
    <citation type="journal article" date="2014" name="Genome Announc.">
        <title>Draft Genome Sequence of Streptomyces fradiae ATCC 19609, a Strain Highly Sensitive to Antibiotics.</title>
        <authorList>
            <person name="Bekker O.B."/>
            <person name="Klimina K.M."/>
            <person name="Vatlin A.A."/>
            <person name="Zakharevich N.V."/>
            <person name="Kasianov A.S."/>
            <person name="Danilenko V.N."/>
        </authorList>
    </citation>
    <scope>NUCLEOTIDE SEQUENCE [LARGE SCALE GENOMIC DNA]</scope>
    <source>
        <strain evidence="2 3">ATCC 19609</strain>
    </source>
</reference>
<dbReference type="Proteomes" id="UP000028058">
    <property type="component" value="Unassembled WGS sequence"/>
</dbReference>
<dbReference type="InterPro" id="IPR041581">
    <property type="entry name" value="Glyoxalase_6"/>
</dbReference>
<feature type="domain" description="VOC" evidence="1">
    <location>
        <begin position="4"/>
        <end position="116"/>
    </location>
</feature>
<dbReference type="Pfam" id="PF18029">
    <property type="entry name" value="Glyoxalase_6"/>
    <property type="match status" value="1"/>
</dbReference>
<dbReference type="OrthoDB" id="9793039at2"/>
<dbReference type="EMBL" id="JNAD02000011">
    <property type="protein sequence ID" value="RKM93352.1"/>
    <property type="molecule type" value="Genomic_DNA"/>
</dbReference>
<evidence type="ECO:0000313" key="2">
    <source>
        <dbReference type="EMBL" id="RKM93352.1"/>
    </source>
</evidence>
<dbReference type="SUPFAM" id="SSF54593">
    <property type="entry name" value="Glyoxalase/Bleomycin resistance protein/Dihydroxybiphenyl dioxygenase"/>
    <property type="match status" value="2"/>
</dbReference>
<keyword evidence="3" id="KW-1185">Reference proteome</keyword>
<dbReference type="InterPro" id="IPR037523">
    <property type="entry name" value="VOC_core"/>
</dbReference>
<organism evidence="2 3">
    <name type="scientific">Streptomyces xinghaiensis</name>
    <dbReference type="NCBI Taxonomy" id="1038928"/>
    <lineage>
        <taxon>Bacteria</taxon>
        <taxon>Bacillati</taxon>
        <taxon>Actinomycetota</taxon>
        <taxon>Actinomycetes</taxon>
        <taxon>Kitasatosporales</taxon>
        <taxon>Streptomycetaceae</taxon>
        <taxon>Streptomyces</taxon>
    </lineage>
</organism>
<dbReference type="CDD" id="cd07247">
    <property type="entry name" value="SgaA_N_like"/>
    <property type="match status" value="1"/>
</dbReference>
<proteinExistence type="predicted"/>
<protein>
    <submittedName>
        <fullName evidence="2">VOC family protein</fullName>
    </submittedName>
</protein>
<dbReference type="PANTHER" id="PTHR33993">
    <property type="entry name" value="GLYOXALASE-RELATED"/>
    <property type="match status" value="1"/>
</dbReference>
<comment type="caution">
    <text evidence="2">The sequence shown here is derived from an EMBL/GenBank/DDBJ whole genome shotgun (WGS) entry which is preliminary data.</text>
</comment>
<dbReference type="PANTHER" id="PTHR33993:SF10">
    <property type="entry name" value="CONSERVED PROTEIN"/>
    <property type="match status" value="1"/>
</dbReference>
<evidence type="ECO:0000313" key="3">
    <source>
        <dbReference type="Proteomes" id="UP000028058"/>
    </source>
</evidence>
<dbReference type="AlphaFoldDB" id="A0A3R7FQV9"/>
<sequence>MRGAPCWVSLITSDLRLAQDFYHGLLGWEFRPAFHRKEYVVAYKDGAPVAGIGALARSMGFPVAWSPYFAVESADKVSDRIRERGATVAVGPIPFGPGRVAWAADPMGAPFGIWEGYTEPEWPVRRGPGFPSWIELRTRDIFAATIFYSEVLGWDTEPPERCDVRYTDEQVLVRIEGRTVGSLRGGALESAPDPRIRPRWHVYFCVEDVPAAAERAAASGGEVVTPPEETHHGWESTLRDRQGGLFTVMSREN</sequence>
<feature type="domain" description="VOC" evidence="1">
    <location>
        <begin position="130"/>
        <end position="251"/>
    </location>
</feature>
<name>A0A3R7FQV9_9ACTN</name>
<evidence type="ECO:0000259" key="1">
    <source>
        <dbReference type="PROSITE" id="PS51819"/>
    </source>
</evidence>
<dbReference type="PROSITE" id="PS51819">
    <property type="entry name" value="VOC"/>
    <property type="match status" value="2"/>
</dbReference>
<accession>A0A3R7FQV9</accession>